<dbReference type="Proteomes" id="UP000176009">
    <property type="component" value="Unassembled WGS sequence"/>
</dbReference>
<evidence type="ECO:0000313" key="3">
    <source>
        <dbReference type="Proteomes" id="UP000176009"/>
    </source>
</evidence>
<dbReference type="AlphaFoldDB" id="A0A2N0TQ90"/>
<keyword evidence="3" id="KW-1185">Reference proteome</keyword>
<dbReference type="EMBL" id="LKTR01000045">
    <property type="protein sequence ID" value="PKD16907.1"/>
    <property type="molecule type" value="Genomic_DNA"/>
</dbReference>
<reference evidence="1 3" key="2">
    <citation type="submission" date="2016-09" db="EMBL/GenBank/DDBJ databases">
        <title>Genome Sequence of Salegentibacter salarius,Isolated from a Marine Solar Saltern of the Yellow Sea in South Korea.</title>
        <authorList>
            <person name="Zheng Q."/>
            <person name="Liu Y."/>
        </authorList>
    </citation>
    <scope>NUCLEOTIDE SEQUENCE [LARGE SCALE GENOMIC DNA]</scope>
    <source>
        <strain evidence="1 3">KCTC 12974</strain>
    </source>
</reference>
<evidence type="ECO:0008006" key="5">
    <source>
        <dbReference type="Google" id="ProtNLM"/>
    </source>
</evidence>
<protein>
    <recommendedName>
        <fullName evidence="5">Glycosyltransferase 2-like domain-containing protein</fullName>
    </recommendedName>
</protein>
<dbReference type="RefSeq" id="WP_070055067.1">
    <property type="nucleotide sequence ID" value="NZ_FVZF01000006.1"/>
</dbReference>
<organism evidence="2 4">
    <name type="scientific">Salegentibacter salarius</name>
    <dbReference type="NCBI Taxonomy" id="435906"/>
    <lineage>
        <taxon>Bacteria</taxon>
        <taxon>Pseudomonadati</taxon>
        <taxon>Bacteroidota</taxon>
        <taxon>Flavobacteriia</taxon>
        <taxon>Flavobacteriales</taxon>
        <taxon>Flavobacteriaceae</taxon>
        <taxon>Salegentibacter</taxon>
    </lineage>
</organism>
<name>A0A2N0TQ90_9FLAO</name>
<gene>
    <name evidence="2" type="ORF">APR40_04670</name>
    <name evidence="1" type="ORF">BHS39_04670</name>
</gene>
<accession>A0A2N0TQ90</accession>
<sequence length="326" mass="37901">MREGVNPEKFKDERNVQKFHRIIVPIFIPNSQEEYYKGSFEVVKTCLTSLSKTINYETTAITIINNASSPIVTEFLTSCLNLGLIDKLISYSENRGKVYTVFAEARGSYESFITIADADVLFFEGWESAVFDIYKTFPKSGVVSPLPLQNLAFNKNNSVFFDNFLSNKIRYEKVVSDKDCELFLKGMGNTALLKRNNRTYSWKEKQYFLKKKVNAVLGAGHFVATYRKEVFKANLPFPVWKFKNGFEDLYLDEPTDKFGWYRLSTSKSFAYHLGNRVDNISENMTFEGIRKLDKNIFAEIDTPQKSKVPYSIKKYFFRVLKKFWKL</sequence>
<evidence type="ECO:0000313" key="4">
    <source>
        <dbReference type="Proteomes" id="UP000232533"/>
    </source>
</evidence>
<comment type="caution">
    <text evidence="2">The sequence shown here is derived from an EMBL/GenBank/DDBJ whole genome shotgun (WGS) entry which is preliminary data.</text>
</comment>
<dbReference type="OrthoDB" id="1116632at2"/>
<dbReference type="Proteomes" id="UP000232533">
    <property type="component" value="Unassembled WGS sequence"/>
</dbReference>
<evidence type="ECO:0000313" key="1">
    <source>
        <dbReference type="EMBL" id="OEY71658.1"/>
    </source>
</evidence>
<reference evidence="2 4" key="1">
    <citation type="submission" date="2015-10" db="EMBL/GenBank/DDBJ databases">
        <title>Draft genome sequence of Salegentibacter salinarum KCTC 12975.</title>
        <authorList>
            <person name="Lin W."/>
            <person name="Zheng Q."/>
        </authorList>
    </citation>
    <scope>NUCLEOTIDE SEQUENCE [LARGE SCALE GENOMIC DNA]</scope>
    <source>
        <strain evidence="2 4">KCTC 12974</strain>
    </source>
</reference>
<dbReference type="CDD" id="cd00761">
    <property type="entry name" value="Glyco_tranf_GTA_type"/>
    <property type="match status" value="1"/>
</dbReference>
<dbReference type="EMBL" id="MJBR01000045">
    <property type="protein sequence ID" value="OEY71658.1"/>
    <property type="molecule type" value="Genomic_DNA"/>
</dbReference>
<dbReference type="Gene3D" id="3.90.550.10">
    <property type="entry name" value="Spore Coat Polysaccharide Biosynthesis Protein SpsA, Chain A"/>
    <property type="match status" value="1"/>
</dbReference>
<dbReference type="InterPro" id="IPR029044">
    <property type="entry name" value="Nucleotide-diphossugar_trans"/>
</dbReference>
<evidence type="ECO:0000313" key="2">
    <source>
        <dbReference type="EMBL" id="PKD16907.1"/>
    </source>
</evidence>
<dbReference type="SUPFAM" id="SSF53448">
    <property type="entry name" value="Nucleotide-diphospho-sugar transferases"/>
    <property type="match status" value="1"/>
</dbReference>
<proteinExistence type="predicted"/>